<name>A0A081B3W0_PHYNI</name>
<comment type="caution">
    <text evidence="1">The sequence shown here is derived from an EMBL/GenBank/DDBJ whole genome shotgun (WGS) entry which is preliminary data.</text>
</comment>
<gene>
    <name evidence="1" type="ORF">F444_00555</name>
</gene>
<dbReference type="AlphaFoldDB" id="A0A081B3W0"/>
<proteinExistence type="predicted"/>
<organism evidence="1 2">
    <name type="scientific">Phytophthora nicotianae P1976</name>
    <dbReference type="NCBI Taxonomy" id="1317066"/>
    <lineage>
        <taxon>Eukaryota</taxon>
        <taxon>Sar</taxon>
        <taxon>Stramenopiles</taxon>
        <taxon>Oomycota</taxon>
        <taxon>Peronosporomycetes</taxon>
        <taxon>Peronosporales</taxon>
        <taxon>Peronosporaceae</taxon>
        <taxon>Phytophthora</taxon>
    </lineage>
</organism>
<accession>A0A081B3W0</accession>
<feature type="non-terminal residue" evidence="1">
    <location>
        <position position="1"/>
    </location>
</feature>
<dbReference type="Proteomes" id="UP000028582">
    <property type="component" value="Unassembled WGS sequence"/>
</dbReference>
<evidence type="ECO:0000313" key="1">
    <source>
        <dbReference type="EMBL" id="ETO85821.1"/>
    </source>
</evidence>
<sequence>VDEGAFNGAFYDTHANSRMSCNPLVGATSNHGRWGEVHAWEA</sequence>
<evidence type="ECO:0000313" key="2">
    <source>
        <dbReference type="Proteomes" id="UP000028582"/>
    </source>
</evidence>
<protein>
    <submittedName>
        <fullName evidence="1">Uncharacterized protein</fullName>
    </submittedName>
</protein>
<reference evidence="1 2" key="1">
    <citation type="submission" date="2013-11" db="EMBL/GenBank/DDBJ databases">
        <title>The Genome Sequence of Phytophthora parasitica P1976.</title>
        <authorList>
            <consortium name="The Broad Institute Genomics Platform"/>
            <person name="Russ C."/>
            <person name="Tyler B."/>
            <person name="Panabieres F."/>
            <person name="Shan W."/>
            <person name="Tripathy S."/>
            <person name="Grunwald N."/>
            <person name="Machado M."/>
            <person name="Johnson C.S."/>
            <person name="Walker B."/>
            <person name="Young S."/>
            <person name="Zeng Q."/>
            <person name="Gargeya S."/>
            <person name="Fitzgerald M."/>
            <person name="Haas B."/>
            <person name="Abouelleil A."/>
            <person name="Allen A.W."/>
            <person name="Alvarado L."/>
            <person name="Arachchi H.M."/>
            <person name="Berlin A.M."/>
            <person name="Chapman S.B."/>
            <person name="Gainer-Dewar J."/>
            <person name="Goldberg J."/>
            <person name="Griggs A."/>
            <person name="Gujja S."/>
            <person name="Hansen M."/>
            <person name="Howarth C."/>
            <person name="Imamovic A."/>
            <person name="Ireland A."/>
            <person name="Larimer J."/>
            <person name="McCowan C."/>
            <person name="Murphy C."/>
            <person name="Pearson M."/>
            <person name="Poon T.W."/>
            <person name="Priest M."/>
            <person name="Roberts A."/>
            <person name="Saif S."/>
            <person name="Shea T."/>
            <person name="Sisk P."/>
            <person name="Sykes S."/>
            <person name="Wortman J."/>
            <person name="Nusbaum C."/>
            <person name="Birren B."/>
        </authorList>
    </citation>
    <scope>NUCLEOTIDE SEQUENCE [LARGE SCALE GENOMIC DNA]</scope>
    <source>
        <strain evidence="1 2">P1976</strain>
    </source>
</reference>
<dbReference type="EMBL" id="ANJA01000125">
    <property type="protein sequence ID" value="ETO85821.1"/>
    <property type="molecule type" value="Genomic_DNA"/>
</dbReference>